<protein>
    <recommendedName>
        <fullName evidence="1">SCP domain-containing protein</fullName>
    </recommendedName>
</protein>
<reference evidence="2 3" key="1">
    <citation type="journal article" date="2015" name="Nature">
        <title>rRNA introns, odd ribosomes, and small enigmatic genomes across a large radiation of phyla.</title>
        <authorList>
            <person name="Brown C.T."/>
            <person name="Hug L.A."/>
            <person name="Thomas B.C."/>
            <person name="Sharon I."/>
            <person name="Castelle C.J."/>
            <person name="Singh A."/>
            <person name="Wilkins M.J."/>
            <person name="Williams K.H."/>
            <person name="Banfield J.F."/>
        </authorList>
    </citation>
    <scope>NUCLEOTIDE SEQUENCE [LARGE SCALE GENOMIC DNA]</scope>
</reference>
<dbReference type="InterPro" id="IPR035940">
    <property type="entry name" value="CAP_sf"/>
</dbReference>
<comment type="caution">
    <text evidence="2">The sequence shown here is derived from an EMBL/GenBank/DDBJ whole genome shotgun (WGS) entry which is preliminary data.</text>
</comment>
<proteinExistence type="predicted"/>
<dbReference type="EMBL" id="LBVO01000059">
    <property type="protein sequence ID" value="KKQ86993.1"/>
    <property type="molecule type" value="Genomic_DNA"/>
</dbReference>
<evidence type="ECO:0000313" key="2">
    <source>
        <dbReference type="EMBL" id="KKQ86993.1"/>
    </source>
</evidence>
<dbReference type="InterPro" id="IPR014044">
    <property type="entry name" value="CAP_dom"/>
</dbReference>
<name>A0A0G0L4S2_9BACT</name>
<organism evidence="2 3">
    <name type="scientific">Berkelbacteria bacterium GW2011_GWA2_38_9</name>
    <dbReference type="NCBI Taxonomy" id="1618334"/>
    <lineage>
        <taxon>Bacteria</taxon>
        <taxon>Candidatus Berkelbacteria</taxon>
    </lineage>
</organism>
<dbReference type="PANTHER" id="PTHR31157:SF1">
    <property type="entry name" value="SCP DOMAIN-CONTAINING PROTEIN"/>
    <property type="match status" value="1"/>
</dbReference>
<accession>A0A0G0L4S2</accession>
<dbReference type="PANTHER" id="PTHR31157">
    <property type="entry name" value="SCP DOMAIN-CONTAINING PROTEIN"/>
    <property type="match status" value="1"/>
</dbReference>
<evidence type="ECO:0000259" key="1">
    <source>
        <dbReference type="Pfam" id="PF00188"/>
    </source>
</evidence>
<dbReference type="CDD" id="cd05379">
    <property type="entry name" value="CAP_bacterial"/>
    <property type="match status" value="1"/>
</dbReference>
<dbReference type="SUPFAM" id="SSF55797">
    <property type="entry name" value="PR-1-like"/>
    <property type="match status" value="1"/>
</dbReference>
<feature type="domain" description="SCP" evidence="1">
    <location>
        <begin position="40"/>
        <end position="151"/>
    </location>
</feature>
<dbReference type="AlphaFoldDB" id="A0A0G0L4S2"/>
<dbReference type="Proteomes" id="UP000033934">
    <property type="component" value="Unassembled WGS sequence"/>
</dbReference>
<gene>
    <name evidence="2" type="ORF">UT11_C0059G0004</name>
</gene>
<evidence type="ECO:0000313" key="3">
    <source>
        <dbReference type="Proteomes" id="UP000033934"/>
    </source>
</evidence>
<sequence>MIMVFATSLTISRAEASNVVIAYDQEISAHKINSTDLIALTNHERVINNLSPLTTNELLTKAAQAKALDLKTKAYFDHFRPGDGKKPWDFIEEAGYRWRVAGENLARGYQTSGQVVAAWMASDTHRKNILNQRYEEIGIATIEGTKNGQPVTVTGLLFTFYFLEKKGGSPARFRNKRKTI</sequence>
<dbReference type="Pfam" id="PF00188">
    <property type="entry name" value="CAP"/>
    <property type="match status" value="1"/>
</dbReference>
<dbReference type="Gene3D" id="3.40.33.10">
    <property type="entry name" value="CAP"/>
    <property type="match status" value="1"/>
</dbReference>